<comment type="caution">
    <text evidence="1">The sequence shown here is derived from an EMBL/GenBank/DDBJ whole genome shotgun (WGS) entry which is preliminary data.</text>
</comment>
<dbReference type="GO" id="GO:0003676">
    <property type="term" value="F:nucleic acid binding"/>
    <property type="evidence" value="ECO:0007669"/>
    <property type="project" value="InterPro"/>
</dbReference>
<proteinExistence type="predicted"/>
<dbReference type="EMBL" id="BARU01022911">
    <property type="protein sequence ID" value="GAH48023.1"/>
    <property type="molecule type" value="Genomic_DNA"/>
</dbReference>
<sequence length="77" mass="8850">DISIEDQIISDPPYNVSSSLTWGKGQWNNNFTVEIESNISTLYNFQIDLTWNSTIIQGFKFNVTYTVFTFIEESSSL</sequence>
<reference evidence="1" key="1">
    <citation type="journal article" date="2014" name="Front. Microbiol.">
        <title>High frequency of phylogenetically diverse reductive dehalogenase-homologous genes in deep subseafloor sedimentary metagenomes.</title>
        <authorList>
            <person name="Kawai M."/>
            <person name="Futagami T."/>
            <person name="Toyoda A."/>
            <person name="Takaki Y."/>
            <person name="Nishi S."/>
            <person name="Hori S."/>
            <person name="Arai W."/>
            <person name="Tsubouchi T."/>
            <person name="Morono Y."/>
            <person name="Uchiyama I."/>
            <person name="Ito T."/>
            <person name="Fujiyama A."/>
            <person name="Inagaki F."/>
            <person name="Takami H."/>
        </authorList>
    </citation>
    <scope>NUCLEOTIDE SEQUENCE</scope>
    <source>
        <strain evidence="1">Expedition CK06-06</strain>
    </source>
</reference>
<protein>
    <submittedName>
        <fullName evidence="1">Uncharacterized protein</fullName>
    </submittedName>
</protein>
<dbReference type="GO" id="GO:0032259">
    <property type="term" value="P:methylation"/>
    <property type="evidence" value="ECO:0007669"/>
    <property type="project" value="InterPro"/>
</dbReference>
<evidence type="ECO:0000313" key="1">
    <source>
        <dbReference type="EMBL" id="GAH48023.1"/>
    </source>
</evidence>
<dbReference type="AlphaFoldDB" id="X1HRY4"/>
<accession>X1HRY4</accession>
<organism evidence="1">
    <name type="scientific">marine sediment metagenome</name>
    <dbReference type="NCBI Taxonomy" id="412755"/>
    <lineage>
        <taxon>unclassified sequences</taxon>
        <taxon>metagenomes</taxon>
        <taxon>ecological metagenomes</taxon>
    </lineage>
</organism>
<gene>
    <name evidence="1" type="ORF">S03H2_37252</name>
</gene>
<name>X1HRY4_9ZZZZ</name>
<dbReference type="PROSITE" id="PS00092">
    <property type="entry name" value="N6_MTASE"/>
    <property type="match status" value="1"/>
</dbReference>
<feature type="non-terminal residue" evidence="1">
    <location>
        <position position="1"/>
    </location>
</feature>
<dbReference type="GO" id="GO:0008168">
    <property type="term" value="F:methyltransferase activity"/>
    <property type="evidence" value="ECO:0007669"/>
    <property type="project" value="InterPro"/>
</dbReference>
<dbReference type="InterPro" id="IPR002052">
    <property type="entry name" value="DNA_methylase_N6_adenine_CS"/>
</dbReference>